<name>A0A368XAC3_9BURK</name>
<evidence type="ECO:0000313" key="2">
    <source>
        <dbReference type="Proteomes" id="UP000252884"/>
    </source>
</evidence>
<gene>
    <name evidence="1" type="ORF">DES41_114108</name>
</gene>
<accession>A0A368XAC3</accession>
<comment type="caution">
    <text evidence="1">The sequence shown here is derived from an EMBL/GenBank/DDBJ whole genome shotgun (WGS) entry which is preliminary data.</text>
</comment>
<dbReference type="OrthoDB" id="8912233at2"/>
<evidence type="ECO:0000313" key="1">
    <source>
        <dbReference type="EMBL" id="RCW64795.1"/>
    </source>
</evidence>
<protein>
    <submittedName>
        <fullName evidence="1">Uncharacterized protein</fullName>
    </submittedName>
</protein>
<dbReference type="AlphaFoldDB" id="A0A368XAC3"/>
<dbReference type="RefSeq" id="WP_114472171.1">
    <property type="nucleotide sequence ID" value="NZ_QPJK01000014.1"/>
</dbReference>
<proteinExistence type="predicted"/>
<reference evidence="1 2" key="1">
    <citation type="submission" date="2018-07" db="EMBL/GenBank/DDBJ databases">
        <title>Genomic Encyclopedia of Type Strains, Phase IV (KMG-IV): sequencing the most valuable type-strain genomes for metagenomic binning, comparative biology and taxonomic classification.</title>
        <authorList>
            <person name="Goeker M."/>
        </authorList>
    </citation>
    <scope>NUCLEOTIDE SEQUENCE [LARGE SCALE GENOMIC DNA]</scope>
    <source>
        <strain evidence="1 2">DSM 21634</strain>
    </source>
</reference>
<sequence>MSLPSRLRVRALALAGASAVVLCVLLVPSAQSQIRANPSYQPVGVSSSGNGSTAWFHDPSSGRAIACHMASGGSGPIQCQSAKLPQEGS</sequence>
<dbReference type="Proteomes" id="UP000252884">
    <property type="component" value="Unassembled WGS sequence"/>
</dbReference>
<organism evidence="1 2">
    <name type="scientific">Pseudorhodoferax soli</name>
    <dbReference type="NCBI Taxonomy" id="545864"/>
    <lineage>
        <taxon>Bacteria</taxon>
        <taxon>Pseudomonadati</taxon>
        <taxon>Pseudomonadota</taxon>
        <taxon>Betaproteobacteria</taxon>
        <taxon>Burkholderiales</taxon>
        <taxon>Comamonadaceae</taxon>
    </lineage>
</organism>
<dbReference type="EMBL" id="QPJK01000014">
    <property type="protein sequence ID" value="RCW64795.1"/>
    <property type="molecule type" value="Genomic_DNA"/>
</dbReference>
<keyword evidence="2" id="KW-1185">Reference proteome</keyword>